<comment type="caution">
    <text evidence="1">The sequence shown here is derived from an EMBL/GenBank/DDBJ whole genome shotgun (WGS) entry which is preliminary data.</text>
</comment>
<proteinExistence type="predicted"/>
<sequence>MAAASALLDEREERTRLLCVLDYKGRRIYKLLGLGLSS</sequence>
<keyword evidence="2" id="KW-1185">Reference proteome</keyword>
<dbReference type="Proteomes" id="UP000187203">
    <property type="component" value="Unassembled WGS sequence"/>
</dbReference>
<name>A0A1R3J932_9ROSI</name>
<dbReference type="AlphaFoldDB" id="A0A1R3J932"/>
<dbReference type="EMBL" id="AWUE01016464">
    <property type="protein sequence ID" value="OMO91310.1"/>
    <property type="molecule type" value="Genomic_DNA"/>
</dbReference>
<accession>A0A1R3J932</accession>
<protein>
    <submittedName>
        <fullName evidence="1">Uncharacterized protein</fullName>
    </submittedName>
</protein>
<evidence type="ECO:0000313" key="1">
    <source>
        <dbReference type="EMBL" id="OMO91310.1"/>
    </source>
</evidence>
<evidence type="ECO:0000313" key="2">
    <source>
        <dbReference type="Proteomes" id="UP000187203"/>
    </source>
</evidence>
<gene>
    <name evidence="1" type="ORF">COLO4_18458</name>
</gene>
<reference evidence="2" key="1">
    <citation type="submission" date="2013-09" db="EMBL/GenBank/DDBJ databases">
        <title>Corchorus olitorius genome sequencing.</title>
        <authorList>
            <person name="Alam M."/>
            <person name="Haque M.S."/>
            <person name="Islam M.S."/>
            <person name="Emdad E.M."/>
            <person name="Islam M.M."/>
            <person name="Ahmed B."/>
            <person name="Halim A."/>
            <person name="Hossen Q.M.M."/>
            <person name="Hossain M.Z."/>
            <person name="Ahmed R."/>
            <person name="Khan M.M."/>
            <person name="Islam R."/>
            <person name="Rashid M.M."/>
            <person name="Khan S.A."/>
            <person name="Rahman M.S."/>
            <person name="Alam M."/>
            <person name="Yahiya A.S."/>
            <person name="Khan M.S."/>
            <person name="Azam M.S."/>
            <person name="Haque T."/>
            <person name="Lashkar M.Z.H."/>
            <person name="Akhand A.I."/>
            <person name="Morshed G."/>
            <person name="Roy S."/>
            <person name="Uddin K.S."/>
            <person name="Rabeya T."/>
            <person name="Hossain A.S."/>
            <person name="Chowdhury A."/>
            <person name="Snigdha A.R."/>
            <person name="Mortoza M.S."/>
            <person name="Matin S.A."/>
            <person name="Hoque S.M.E."/>
            <person name="Islam M.K."/>
            <person name="Roy D.K."/>
            <person name="Haider R."/>
            <person name="Moosa M.M."/>
            <person name="Elias S.M."/>
            <person name="Hasan A.M."/>
            <person name="Jahan S."/>
            <person name="Shafiuddin M."/>
            <person name="Mahmood N."/>
            <person name="Shommy N.S."/>
        </authorList>
    </citation>
    <scope>NUCLEOTIDE SEQUENCE [LARGE SCALE GENOMIC DNA]</scope>
    <source>
        <strain evidence="2">cv. O-4</strain>
    </source>
</reference>
<organism evidence="1 2">
    <name type="scientific">Corchorus olitorius</name>
    <dbReference type="NCBI Taxonomy" id="93759"/>
    <lineage>
        <taxon>Eukaryota</taxon>
        <taxon>Viridiplantae</taxon>
        <taxon>Streptophyta</taxon>
        <taxon>Embryophyta</taxon>
        <taxon>Tracheophyta</taxon>
        <taxon>Spermatophyta</taxon>
        <taxon>Magnoliopsida</taxon>
        <taxon>eudicotyledons</taxon>
        <taxon>Gunneridae</taxon>
        <taxon>Pentapetalae</taxon>
        <taxon>rosids</taxon>
        <taxon>malvids</taxon>
        <taxon>Malvales</taxon>
        <taxon>Malvaceae</taxon>
        <taxon>Grewioideae</taxon>
        <taxon>Apeibeae</taxon>
        <taxon>Corchorus</taxon>
    </lineage>
</organism>